<evidence type="ECO:0000256" key="7">
    <source>
        <dbReference type="ARBA" id="ARBA00022777"/>
    </source>
</evidence>
<keyword evidence="9 12" id="KW-1133">Transmembrane helix</keyword>
<evidence type="ECO:0000256" key="4">
    <source>
        <dbReference type="ARBA" id="ARBA00022679"/>
    </source>
</evidence>
<dbReference type="AlphaFoldDB" id="A0ABD5NR52"/>
<dbReference type="GO" id="GO:0004673">
    <property type="term" value="F:protein histidine kinase activity"/>
    <property type="evidence" value="ECO:0007669"/>
    <property type="project" value="UniProtKB-EC"/>
</dbReference>
<reference evidence="15 16" key="1">
    <citation type="journal article" date="2019" name="Int. J. Syst. Evol. Microbiol.">
        <title>The Global Catalogue of Microorganisms (GCM) 10K type strain sequencing project: providing services to taxonomists for standard genome sequencing and annotation.</title>
        <authorList>
            <consortium name="The Broad Institute Genomics Platform"/>
            <consortium name="The Broad Institute Genome Sequencing Center for Infectious Disease"/>
            <person name="Wu L."/>
            <person name="Ma J."/>
        </authorList>
    </citation>
    <scope>NUCLEOTIDE SEQUENCE [LARGE SCALE GENOMIC DNA]</scope>
    <source>
        <strain evidence="15 16">IBRC-M 10256</strain>
    </source>
</reference>
<name>A0ABD5NR52_9EURY</name>
<dbReference type="EC" id="2.7.13.3" evidence="3"/>
<dbReference type="PANTHER" id="PTHR42878:SF7">
    <property type="entry name" value="SENSOR HISTIDINE KINASE GLRK"/>
    <property type="match status" value="1"/>
</dbReference>
<evidence type="ECO:0000256" key="11">
    <source>
        <dbReference type="ARBA" id="ARBA00023136"/>
    </source>
</evidence>
<dbReference type="InterPro" id="IPR031621">
    <property type="entry name" value="HisKA_7TM"/>
</dbReference>
<gene>
    <name evidence="15" type="ORF">ACFOUR_14430</name>
</gene>
<proteinExistence type="predicted"/>
<feature type="transmembrane region" description="Helical" evidence="12">
    <location>
        <begin position="68"/>
        <end position="87"/>
    </location>
</feature>
<dbReference type="GeneID" id="73902181"/>
<keyword evidence="5 12" id="KW-0812">Transmembrane</keyword>
<dbReference type="InterPro" id="IPR050351">
    <property type="entry name" value="BphY/WalK/GraS-like"/>
</dbReference>
<dbReference type="InterPro" id="IPR035965">
    <property type="entry name" value="PAS-like_dom_sf"/>
</dbReference>
<evidence type="ECO:0000313" key="16">
    <source>
        <dbReference type="Proteomes" id="UP001595846"/>
    </source>
</evidence>
<dbReference type="GO" id="GO:0005524">
    <property type="term" value="F:ATP binding"/>
    <property type="evidence" value="ECO:0007669"/>
    <property type="project" value="UniProtKB-KW"/>
</dbReference>
<dbReference type="Pfam" id="PF13188">
    <property type="entry name" value="PAS_8"/>
    <property type="match status" value="1"/>
</dbReference>
<dbReference type="CDD" id="cd00130">
    <property type="entry name" value="PAS"/>
    <property type="match status" value="1"/>
</dbReference>
<sequence>MDYPTITTVAISLVCGVLSLLFVPYIASRPEKPGSRGLLMTIVGLSLWSFSVAALALSGAYWSRLASMVVFFLGMAFGGVGYFVLAGEYSGVLTVSRRTIGPFVLPVIAVQLLALTDRYHGLVWGGEMPGNVDVASPGPVFFGYVLVIVIVAAIGFALIVREVLIDDGVRRLQGIVLLGAGLPPLLLGALGAFVFPGLSFPIAPATVLVSVFFYAWALFRIDLLQLGLVGRHHTVEAIDDGIVTLDLDDRVVDSNPAARRIAGVDDVTGLSVREFFADVPAVRSQFDGPEPTAEVSTELTIGDRHYDLDVDTISRHARPTGKLLVLRDITPLKRRERALTEREAELDLLRQVLSRVLRHNIRNELSVIRGYAETIANDPDSDTETLARAIVDRSDDLTRTSEKAATIERLVASDTTAGRTELRPLLTSIVERYRRRYPTVEFVLDCPDDCAVVVADTLSFAFENLVENAAEHSRLSSNQ</sequence>
<feature type="domain" description="PAS" evidence="13">
    <location>
        <begin position="235"/>
        <end position="284"/>
    </location>
</feature>
<dbReference type="InterPro" id="IPR000014">
    <property type="entry name" value="PAS"/>
</dbReference>
<feature type="transmembrane region" description="Helical" evidence="12">
    <location>
        <begin position="6"/>
        <end position="26"/>
    </location>
</feature>
<comment type="catalytic activity">
    <reaction evidence="1">
        <text>ATP + protein L-histidine = ADP + protein N-phospho-L-histidine.</text>
        <dbReference type="EC" id="2.7.13.3"/>
    </reaction>
</comment>
<dbReference type="GO" id="GO:0000160">
    <property type="term" value="P:phosphorelay signal transduction system"/>
    <property type="evidence" value="ECO:0007669"/>
    <property type="project" value="UniProtKB-KW"/>
</dbReference>
<evidence type="ECO:0000256" key="10">
    <source>
        <dbReference type="ARBA" id="ARBA00023012"/>
    </source>
</evidence>
<keyword evidence="16" id="KW-1185">Reference proteome</keyword>
<evidence type="ECO:0000256" key="9">
    <source>
        <dbReference type="ARBA" id="ARBA00022989"/>
    </source>
</evidence>
<evidence type="ECO:0000256" key="1">
    <source>
        <dbReference type="ARBA" id="ARBA00000085"/>
    </source>
</evidence>
<accession>A0ABD5NR52</accession>
<keyword evidence="8" id="KW-0067">ATP-binding</keyword>
<dbReference type="Pfam" id="PF16927">
    <property type="entry name" value="HisKA_7TM"/>
    <property type="match status" value="1"/>
</dbReference>
<dbReference type="RefSeq" id="WP_256533069.1">
    <property type="nucleotide sequence ID" value="NZ_CP101824.1"/>
</dbReference>
<evidence type="ECO:0000259" key="13">
    <source>
        <dbReference type="Pfam" id="PF13188"/>
    </source>
</evidence>
<evidence type="ECO:0000259" key="14">
    <source>
        <dbReference type="Pfam" id="PF16927"/>
    </source>
</evidence>
<evidence type="ECO:0000256" key="12">
    <source>
        <dbReference type="SAM" id="Phobius"/>
    </source>
</evidence>
<evidence type="ECO:0000256" key="8">
    <source>
        <dbReference type="ARBA" id="ARBA00022840"/>
    </source>
</evidence>
<protein>
    <recommendedName>
        <fullName evidence="3">histidine kinase</fullName>
        <ecNumber evidence="3">2.7.13.3</ecNumber>
    </recommendedName>
</protein>
<evidence type="ECO:0000256" key="6">
    <source>
        <dbReference type="ARBA" id="ARBA00022741"/>
    </source>
</evidence>
<dbReference type="EMBL" id="JBHSAQ010000013">
    <property type="protein sequence ID" value="MFC3959557.1"/>
    <property type="molecule type" value="Genomic_DNA"/>
</dbReference>
<evidence type="ECO:0000256" key="2">
    <source>
        <dbReference type="ARBA" id="ARBA00004141"/>
    </source>
</evidence>
<feature type="transmembrane region" description="Helical" evidence="12">
    <location>
        <begin position="201"/>
        <end position="219"/>
    </location>
</feature>
<organism evidence="15 16">
    <name type="scientific">Halovivax cerinus</name>
    <dbReference type="NCBI Taxonomy" id="1487865"/>
    <lineage>
        <taxon>Archaea</taxon>
        <taxon>Methanobacteriati</taxon>
        <taxon>Methanobacteriota</taxon>
        <taxon>Stenosarchaea group</taxon>
        <taxon>Halobacteria</taxon>
        <taxon>Halobacteriales</taxon>
        <taxon>Natrialbaceae</taxon>
        <taxon>Halovivax</taxon>
    </lineage>
</organism>
<evidence type="ECO:0000313" key="15">
    <source>
        <dbReference type="EMBL" id="MFC3959557.1"/>
    </source>
</evidence>
<dbReference type="GO" id="GO:0016020">
    <property type="term" value="C:membrane"/>
    <property type="evidence" value="ECO:0007669"/>
    <property type="project" value="UniProtKB-SubCell"/>
</dbReference>
<comment type="caution">
    <text evidence="15">The sequence shown here is derived from an EMBL/GenBank/DDBJ whole genome shotgun (WGS) entry which is preliminary data.</text>
</comment>
<dbReference type="Gene3D" id="3.30.450.20">
    <property type="entry name" value="PAS domain"/>
    <property type="match status" value="1"/>
</dbReference>
<keyword evidence="11 12" id="KW-0472">Membrane</keyword>
<feature type="transmembrane region" description="Helical" evidence="12">
    <location>
        <begin position="38"/>
        <end position="62"/>
    </location>
</feature>
<keyword evidence="10" id="KW-0902">Two-component regulatory system</keyword>
<feature type="transmembrane region" description="Helical" evidence="12">
    <location>
        <begin position="141"/>
        <end position="160"/>
    </location>
</feature>
<feature type="transmembrane region" description="Helical" evidence="12">
    <location>
        <begin position="99"/>
        <end position="121"/>
    </location>
</feature>
<keyword evidence="4" id="KW-0808">Transferase</keyword>
<keyword evidence="6" id="KW-0547">Nucleotide-binding</keyword>
<comment type="subcellular location">
    <subcellularLocation>
        <location evidence="2">Membrane</location>
        <topology evidence="2">Multi-pass membrane protein</topology>
    </subcellularLocation>
</comment>
<dbReference type="SUPFAM" id="SSF55785">
    <property type="entry name" value="PYP-like sensor domain (PAS domain)"/>
    <property type="match status" value="1"/>
</dbReference>
<evidence type="ECO:0000256" key="3">
    <source>
        <dbReference type="ARBA" id="ARBA00012438"/>
    </source>
</evidence>
<dbReference type="Proteomes" id="UP001595846">
    <property type="component" value="Unassembled WGS sequence"/>
</dbReference>
<feature type="domain" description="Histidine kinase N-terminal 7TM region" evidence="14">
    <location>
        <begin position="13"/>
        <end position="226"/>
    </location>
</feature>
<evidence type="ECO:0000256" key="5">
    <source>
        <dbReference type="ARBA" id="ARBA00022692"/>
    </source>
</evidence>
<keyword evidence="7 15" id="KW-0418">Kinase</keyword>
<feature type="transmembrane region" description="Helical" evidence="12">
    <location>
        <begin position="172"/>
        <end position="195"/>
    </location>
</feature>
<dbReference type="PANTHER" id="PTHR42878">
    <property type="entry name" value="TWO-COMPONENT HISTIDINE KINASE"/>
    <property type="match status" value="1"/>
</dbReference>